<feature type="binding site" evidence="11">
    <location>
        <position position="174"/>
    </location>
    <ligand>
        <name>Zn(2+)</name>
        <dbReference type="ChEBI" id="CHEBI:29105"/>
    </ligand>
</feature>
<feature type="binding site" evidence="11">
    <location>
        <position position="171"/>
    </location>
    <ligand>
        <name>Zn(2+)</name>
        <dbReference type="ChEBI" id="CHEBI:29105"/>
    </ligand>
</feature>
<dbReference type="InterPro" id="IPR014758">
    <property type="entry name" value="Met-tRNA_synth"/>
</dbReference>
<dbReference type="CDD" id="cd07957">
    <property type="entry name" value="Anticodon_Ia_Met"/>
    <property type="match status" value="1"/>
</dbReference>
<dbReference type="InterPro" id="IPR015413">
    <property type="entry name" value="Methionyl/Leucyl_tRNA_Synth"/>
</dbReference>
<comment type="subunit">
    <text evidence="11">Monomer.</text>
</comment>
<dbReference type="Gene3D" id="1.10.730.10">
    <property type="entry name" value="Isoleucyl-tRNA Synthetase, Domain 1"/>
    <property type="match status" value="1"/>
</dbReference>
<dbReference type="SUPFAM" id="SSF57770">
    <property type="entry name" value="Methionyl-tRNA synthetase (MetRS), Zn-domain"/>
    <property type="match status" value="1"/>
</dbReference>
<evidence type="ECO:0000256" key="9">
    <source>
        <dbReference type="ARBA" id="ARBA00023146"/>
    </source>
</evidence>
<evidence type="ECO:0000256" key="3">
    <source>
        <dbReference type="ARBA" id="ARBA00008258"/>
    </source>
</evidence>
<evidence type="ECO:0000256" key="1">
    <source>
        <dbReference type="ARBA" id="ARBA00003314"/>
    </source>
</evidence>
<dbReference type="InterPro" id="IPR014729">
    <property type="entry name" value="Rossmann-like_a/b/a_fold"/>
</dbReference>
<evidence type="ECO:0000256" key="7">
    <source>
        <dbReference type="ARBA" id="ARBA00022840"/>
    </source>
</evidence>
<dbReference type="PANTHER" id="PTHR45765">
    <property type="entry name" value="METHIONINE--TRNA LIGASE"/>
    <property type="match status" value="1"/>
</dbReference>
<dbReference type="NCBIfam" id="TIGR00398">
    <property type="entry name" value="metG"/>
    <property type="match status" value="1"/>
</dbReference>
<dbReference type="GO" id="GO:0005829">
    <property type="term" value="C:cytosol"/>
    <property type="evidence" value="ECO:0007669"/>
    <property type="project" value="TreeGrafter"/>
</dbReference>
<dbReference type="InterPro" id="IPR041872">
    <property type="entry name" value="Anticodon_Met"/>
</dbReference>
<dbReference type="GO" id="GO:0046872">
    <property type="term" value="F:metal ion binding"/>
    <property type="evidence" value="ECO:0007669"/>
    <property type="project" value="UniProtKB-KW"/>
</dbReference>
<dbReference type="Gene3D" id="3.40.50.620">
    <property type="entry name" value="HUPs"/>
    <property type="match status" value="1"/>
</dbReference>
<protein>
    <recommendedName>
        <fullName evidence="11">Methionine--tRNA ligase</fullName>
        <ecNumber evidence="11">6.1.1.10</ecNumber>
    </recommendedName>
    <alternativeName>
        <fullName evidence="11">Methionyl-tRNA synthetase</fullName>
        <shortName evidence="11">MetRS</shortName>
    </alternativeName>
</protein>
<dbReference type="InterPro" id="IPR033911">
    <property type="entry name" value="MetRS_core"/>
</dbReference>
<evidence type="ECO:0000259" key="13">
    <source>
        <dbReference type="Pfam" id="PF19303"/>
    </source>
</evidence>
<dbReference type="InterPro" id="IPR029038">
    <property type="entry name" value="MetRS_Zn"/>
</dbReference>
<keyword evidence="8 11" id="KW-0648">Protein biosynthesis</keyword>
<evidence type="ECO:0000313" key="15">
    <source>
        <dbReference type="Proteomes" id="UP000003835"/>
    </source>
</evidence>
<proteinExistence type="inferred from homology"/>
<dbReference type="Proteomes" id="UP000003835">
    <property type="component" value="Unassembled WGS sequence"/>
</dbReference>
<feature type="binding site" evidence="11">
    <location>
        <position position="353"/>
    </location>
    <ligand>
        <name>ATP</name>
        <dbReference type="ChEBI" id="CHEBI:30616"/>
    </ligand>
</feature>
<keyword evidence="11" id="KW-0479">Metal-binding</keyword>
<reference evidence="14 15" key="1">
    <citation type="submission" date="2008-07" db="EMBL/GenBank/DDBJ databases">
        <authorList>
            <person name="Tandeau de Marsac N."/>
            <person name="Ferriera S."/>
            <person name="Johnson J."/>
            <person name="Kravitz S."/>
            <person name="Beeson K."/>
            <person name="Sutton G."/>
            <person name="Rogers Y.-H."/>
            <person name="Friedman R."/>
            <person name="Frazier M."/>
            <person name="Venter J.C."/>
        </authorList>
    </citation>
    <scope>NUCLEOTIDE SEQUENCE [LARGE SCALE GENOMIC DNA]</scope>
    <source>
        <strain evidence="14 15">PCC 7420</strain>
    </source>
</reference>
<gene>
    <name evidence="11" type="primary">metG</name>
    <name evidence="14" type="ORF">MC7420_7858</name>
</gene>
<feature type="short sequence motif" description="'HIGH' region" evidence="11">
    <location>
        <begin position="26"/>
        <end position="36"/>
    </location>
</feature>
<comment type="subcellular location">
    <subcellularLocation>
        <location evidence="2 11">Cytoplasm</location>
    </subcellularLocation>
</comment>
<dbReference type="GO" id="GO:0017101">
    <property type="term" value="C:aminoacyl-tRNA synthetase multienzyme complex"/>
    <property type="evidence" value="ECO:0007669"/>
    <property type="project" value="TreeGrafter"/>
</dbReference>
<dbReference type="SUPFAM" id="SSF52374">
    <property type="entry name" value="Nucleotidylyl transferase"/>
    <property type="match status" value="1"/>
</dbReference>
<dbReference type="Gene3D" id="2.20.28.20">
    <property type="entry name" value="Methionyl-tRNA synthetase, Zn-domain"/>
    <property type="match status" value="1"/>
</dbReference>
<evidence type="ECO:0000256" key="5">
    <source>
        <dbReference type="ARBA" id="ARBA00022598"/>
    </source>
</evidence>
<evidence type="ECO:0000256" key="2">
    <source>
        <dbReference type="ARBA" id="ARBA00004496"/>
    </source>
</evidence>
<dbReference type="InterPro" id="IPR009080">
    <property type="entry name" value="tRNAsynth_Ia_anticodon-bd"/>
</dbReference>
<dbReference type="GO" id="GO:0004825">
    <property type="term" value="F:methionine-tRNA ligase activity"/>
    <property type="evidence" value="ECO:0007669"/>
    <property type="project" value="UniProtKB-UniRule"/>
</dbReference>
<feature type="domain" description="Methionyl-tRNA synthetase anticodon-binding" evidence="13">
    <location>
        <begin position="425"/>
        <end position="575"/>
    </location>
</feature>
<comment type="catalytic activity">
    <reaction evidence="10 11">
        <text>tRNA(Met) + L-methionine + ATP = L-methionyl-tRNA(Met) + AMP + diphosphate</text>
        <dbReference type="Rhea" id="RHEA:13481"/>
        <dbReference type="Rhea" id="RHEA-COMP:9667"/>
        <dbReference type="Rhea" id="RHEA-COMP:9698"/>
        <dbReference type="ChEBI" id="CHEBI:30616"/>
        <dbReference type="ChEBI" id="CHEBI:33019"/>
        <dbReference type="ChEBI" id="CHEBI:57844"/>
        <dbReference type="ChEBI" id="CHEBI:78442"/>
        <dbReference type="ChEBI" id="CHEBI:78530"/>
        <dbReference type="ChEBI" id="CHEBI:456215"/>
        <dbReference type="EC" id="6.1.1.10"/>
    </reaction>
</comment>
<keyword evidence="15" id="KW-1185">Reference proteome</keyword>
<feature type="binding site" evidence="11">
    <location>
        <position position="161"/>
    </location>
    <ligand>
        <name>Zn(2+)</name>
        <dbReference type="ChEBI" id="CHEBI:29105"/>
    </ligand>
</feature>
<dbReference type="PRINTS" id="PR01041">
    <property type="entry name" value="TRNASYNTHMET"/>
</dbReference>
<evidence type="ECO:0000256" key="6">
    <source>
        <dbReference type="ARBA" id="ARBA00022741"/>
    </source>
</evidence>
<keyword evidence="5 11" id="KW-0436">Ligase</keyword>
<dbReference type="Pfam" id="PF09334">
    <property type="entry name" value="tRNA-synt_1g"/>
    <property type="match status" value="1"/>
</dbReference>
<dbReference type="CDD" id="cd00814">
    <property type="entry name" value="MetRS_core"/>
    <property type="match status" value="1"/>
</dbReference>
<keyword evidence="11" id="KW-0862">Zinc</keyword>
<feature type="domain" description="Methionyl/Leucyl tRNA synthetase" evidence="12">
    <location>
        <begin position="19"/>
        <end position="413"/>
    </location>
</feature>
<dbReference type="HOGENOM" id="CLU_009710_1_2_3"/>
<dbReference type="eggNOG" id="COG0143">
    <property type="taxonomic scope" value="Bacteria"/>
</dbReference>
<keyword evidence="7 11" id="KW-0067">ATP-binding</keyword>
<evidence type="ECO:0000313" key="14">
    <source>
        <dbReference type="EMBL" id="EDX78120.1"/>
    </source>
</evidence>
<dbReference type="PANTHER" id="PTHR45765:SF1">
    <property type="entry name" value="METHIONINE--TRNA LIGASE, CYTOPLASMIC"/>
    <property type="match status" value="1"/>
</dbReference>
<dbReference type="InterPro" id="IPR023458">
    <property type="entry name" value="Met-tRNA_ligase_1"/>
</dbReference>
<evidence type="ECO:0000256" key="4">
    <source>
        <dbReference type="ARBA" id="ARBA00022490"/>
    </source>
</evidence>
<sequence length="576" mass="65905">MADANAVPFGTFYVKFMQYLITSALPYINGIKHLGNLVGSMLPADVYSRFLRQEGESVLFICATDEHGTPAELAALEAGLDVTTYCQKQHERQAEIYRGFGLSFDYFGRTSSPDHHELTQHFYQRLDENGFMEEREIRQVYSHEDNRFLPDRYIVGTCPYCGYDRARGDQCENCTSVLDPTDLIEPRSAVSGSTNLEVRTTKHLFLKLTTLSDEVRSWVDNQQEWTTLTRSIALKWLNEGLQDRCITRDLSWGVPVPRPGFEGKVFYVWFDAPIGYISATKGWANQQAEADNWKSWWYDSQDIRHVQFMAKDNLPFHTIMWPAMILGTREPWTMADDIKGFNWLTYYGGKFSTSSKRGIFSDQALEIVPADYWRYALIAMSPESADSAFTWELFQIKINKDLADNLGNFVNRILKFANSRFKGVIPEGGTPGEAEQRLQESCESLITKLSNCLQNLEFRKAAETLCALWTVGNQYIDERAPWALFKQNKEEAALVIRTSINLIRLYAIASNPFIPFTAEKIFDALQLSETERTQRLTQAVDFNALVAGRSFAVPPPLFRKLEDTEIEELRQQFGGE</sequence>
<keyword evidence="4 11" id="KW-0963">Cytoplasm</keyword>
<organism evidence="14 15">
    <name type="scientific">Coleofasciculus chthonoplastes PCC 7420</name>
    <dbReference type="NCBI Taxonomy" id="118168"/>
    <lineage>
        <taxon>Bacteria</taxon>
        <taxon>Bacillati</taxon>
        <taxon>Cyanobacteriota</taxon>
        <taxon>Cyanophyceae</taxon>
        <taxon>Coleofasciculales</taxon>
        <taxon>Coleofasciculaceae</taxon>
        <taxon>Coleofasciculus</taxon>
    </lineage>
</organism>
<dbReference type="GO" id="GO:0005524">
    <property type="term" value="F:ATP binding"/>
    <property type="evidence" value="ECO:0007669"/>
    <property type="project" value="UniProtKB-UniRule"/>
</dbReference>
<evidence type="ECO:0000259" key="12">
    <source>
        <dbReference type="Pfam" id="PF09334"/>
    </source>
</evidence>
<comment type="cofactor">
    <cofactor evidence="11">
        <name>Zn(2+)</name>
        <dbReference type="ChEBI" id="CHEBI:29105"/>
    </cofactor>
    <text evidence="11">Binds 1 zinc ion per subunit.</text>
</comment>
<comment type="function">
    <text evidence="1 11">Is required not only for elongation of protein synthesis but also for the initiation of all mRNA translation through initiator tRNA(fMet) aminoacylation.</text>
</comment>
<dbReference type="EMBL" id="DS989842">
    <property type="protein sequence ID" value="EDX78120.1"/>
    <property type="molecule type" value="Genomic_DNA"/>
</dbReference>
<comment type="similarity">
    <text evidence="3 11">Belongs to the class-I aminoacyl-tRNA synthetase family. MetG type 1 subfamily.</text>
</comment>
<dbReference type="Pfam" id="PF19303">
    <property type="entry name" value="Anticodon_3"/>
    <property type="match status" value="1"/>
</dbReference>
<evidence type="ECO:0000256" key="8">
    <source>
        <dbReference type="ARBA" id="ARBA00022917"/>
    </source>
</evidence>
<dbReference type="SUPFAM" id="SSF47323">
    <property type="entry name" value="Anticodon-binding domain of a subclass of class I aminoacyl-tRNA synthetases"/>
    <property type="match status" value="1"/>
</dbReference>
<keyword evidence="9 11" id="KW-0030">Aminoacyl-tRNA synthetase</keyword>
<dbReference type="EC" id="6.1.1.10" evidence="11"/>
<dbReference type="NCBIfam" id="NF001100">
    <property type="entry name" value="PRK00133.1"/>
    <property type="match status" value="1"/>
</dbReference>
<keyword evidence="6 11" id="KW-0547">Nucleotide-binding</keyword>
<dbReference type="AlphaFoldDB" id="B4VJ27"/>
<evidence type="ECO:0000256" key="11">
    <source>
        <dbReference type="HAMAP-Rule" id="MF_00098"/>
    </source>
</evidence>
<dbReference type="STRING" id="118168.MC7420_7858"/>
<feature type="short sequence motif" description="'KMSKS' region" evidence="11">
    <location>
        <begin position="350"/>
        <end position="354"/>
    </location>
</feature>
<name>B4VJ27_9CYAN</name>
<dbReference type="GO" id="GO:0006431">
    <property type="term" value="P:methionyl-tRNA aminoacylation"/>
    <property type="evidence" value="ECO:0007669"/>
    <property type="project" value="UniProtKB-UniRule"/>
</dbReference>
<evidence type="ECO:0000256" key="10">
    <source>
        <dbReference type="ARBA" id="ARBA00047364"/>
    </source>
</evidence>
<dbReference type="HAMAP" id="MF_00098">
    <property type="entry name" value="Met_tRNA_synth_type1"/>
    <property type="match status" value="1"/>
</dbReference>
<accession>B4VJ27</accession>
<dbReference type="FunFam" id="2.20.28.20:FF:000001">
    <property type="entry name" value="Methionine--tRNA ligase"/>
    <property type="match status" value="1"/>
</dbReference>
<feature type="binding site" evidence="11">
    <location>
        <position position="158"/>
    </location>
    <ligand>
        <name>Zn(2+)</name>
        <dbReference type="ChEBI" id="CHEBI:29105"/>
    </ligand>
</feature>